<proteinExistence type="predicted"/>
<accession>A0A8D8ZDY6</accession>
<evidence type="ECO:0000313" key="2">
    <source>
        <dbReference type="EMBL" id="CAG6745180.1"/>
    </source>
</evidence>
<reference evidence="2" key="1">
    <citation type="submission" date="2021-05" db="EMBL/GenBank/DDBJ databases">
        <authorList>
            <person name="Alioto T."/>
            <person name="Alioto T."/>
            <person name="Gomez Garrido J."/>
        </authorList>
    </citation>
    <scope>NUCLEOTIDE SEQUENCE</scope>
</reference>
<organism evidence="2">
    <name type="scientific">Cacopsylla melanoneura</name>
    <dbReference type="NCBI Taxonomy" id="428564"/>
    <lineage>
        <taxon>Eukaryota</taxon>
        <taxon>Metazoa</taxon>
        <taxon>Ecdysozoa</taxon>
        <taxon>Arthropoda</taxon>
        <taxon>Hexapoda</taxon>
        <taxon>Insecta</taxon>
        <taxon>Pterygota</taxon>
        <taxon>Neoptera</taxon>
        <taxon>Paraneoptera</taxon>
        <taxon>Hemiptera</taxon>
        <taxon>Sternorrhyncha</taxon>
        <taxon>Psylloidea</taxon>
        <taxon>Psyllidae</taxon>
        <taxon>Psyllinae</taxon>
        <taxon>Cacopsylla</taxon>
    </lineage>
</organism>
<keyword evidence="1" id="KW-0812">Transmembrane</keyword>
<protein>
    <submittedName>
        <fullName evidence="2">Uncharacterized protein</fullName>
    </submittedName>
</protein>
<keyword evidence="1" id="KW-0472">Membrane</keyword>
<feature type="transmembrane region" description="Helical" evidence="1">
    <location>
        <begin position="7"/>
        <end position="29"/>
    </location>
</feature>
<evidence type="ECO:0000256" key="1">
    <source>
        <dbReference type="SAM" id="Phobius"/>
    </source>
</evidence>
<keyword evidence="1" id="KW-1133">Transmembrane helix</keyword>
<dbReference type="AlphaFoldDB" id="A0A8D8ZDY6"/>
<sequence length="132" mass="15051">MAYTTSFSFFLVPHFSLFSLFLLSLFHPISHSPLFSASLCLFLSPPPSLSIFLSASALLHHFSFSSLHSRFRSLSNILFFSISSDWQMSQTPRRHRLFGVIQGVLCPIRTNLHPRDLAGIRKHIHSIYISVM</sequence>
<name>A0A8D8ZDY6_9HEMI</name>
<dbReference type="EMBL" id="HBUF01486320">
    <property type="protein sequence ID" value="CAG6745180.1"/>
    <property type="molecule type" value="Transcribed_RNA"/>
</dbReference>